<dbReference type="InterPro" id="IPR050249">
    <property type="entry name" value="Pseudomonas-type_ThrB"/>
</dbReference>
<dbReference type="Proteomes" id="UP000663828">
    <property type="component" value="Unassembled WGS sequence"/>
</dbReference>
<dbReference type="PANTHER" id="PTHR21064">
    <property type="entry name" value="AMINOGLYCOSIDE PHOSPHOTRANSFERASE DOMAIN-CONTAINING PROTEIN-RELATED"/>
    <property type="match status" value="1"/>
</dbReference>
<gene>
    <name evidence="3" type="ORF">XAT740_LOCUS5089</name>
</gene>
<dbReference type="PANTHER" id="PTHR21064:SF6">
    <property type="entry name" value="AMINOGLYCOSIDE PHOSPHOTRANSFERASE DOMAIN-CONTAINING PROTEIN"/>
    <property type="match status" value="1"/>
</dbReference>
<dbReference type="InterPro" id="IPR011009">
    <property type="entry name" value="Kinase-like_dom_sf"/>
</dbReference>
<organism evidence="3 4">
    <name type="scientific">Adineta ricciae</name>
    <name type="common">Rotifer</name>
    <dbReference type="NCBI Taxonomy" id="249248"/>
    <lineage>
        <taxon>Eukaryota</taxon>
        <taxon>Metazoa</taxon>
        <taxon>Spiralia</taxon>
        <taxon>Gnathifera</taxon>
        <taxon>Rotifera</taxon>
        <taxon>Eurotatoria</taxon>
        <taxon>Bdelloidea</taxon>
        <taxon>Adinetida</taxon>
        <taxon>Adinetidae</taxon>
        <taxon>Adineta</taxon>
    </lineage>
</organism>
<evidence type="ECO:0000313" key="3">
    <source>
        <dbReference type="EMBL" id="CAF0843352.1"/>
    </source>
</evidence>
<sequence length="322" mass="37314">MKHKSRLSKQQESDKFRQLARDHWNVELGECVKASQNHTFLVNNGTGERFVLRVTPDPNDKRSESIELEVALLEYLYEHKLPVCRAIQSSITSSAIVRSDGSLILCLFRFATGEPIVYTDWTWITNREIVIGLGRWFARLHQLTRRFVQEQPVLAARARYWTTIHDGILASVEVDEHDKKLISDPAYFGIIHGDVIASNYYWDSTMKLPCVYDWDELQQSWFLYDLSAPIWGVIILEKAGSPIDQSVVPQANSELYTTWLIDGYQSDGDKSIVDRAALQRMITIRRELYKRFCRQALAELSIEHPVAQFCKFMADFFDNEEK</sequence>
<dbReference type="EMBL" id="CAJNOR010000216">
    <property type="protein sequence ID" value="CAF0843352.1"/>
    <property type="molecule type" value="Genomic_DNA"/>
</dbReference>
<evidence type="ECO:0000259" key="2">
    <source>
        <dbReference type="Pfam" id="PF01636"/>
    </source>
</evidence>
<feature type="domain" description="Aminoglycoside phosphotransferase" evidence="2">
    <location>
        <begin position="37"/>
        <end position="227"/>
    </location>
</feature>
<dbReference type="AlphaFoldDB" id="A0A813VNU4"/>
<dbReference type="Pfam" id="PF01636">
    <property type="entry name" value="APH"/>
    <property type="match status" value="1"/>
</dbReference>
<evidence type="ECO:0000313" key="4">
    <source>
        <dbReference type="Proteomes" id="UP000663828"/>
    </source>
</evidence>
<dbReference type="SUPFAM" id="SSF56112">
    <property type="entry name" value="Protein kinase-like (PK-like)"/>
    <property type="match status" value="1"/>
</dbReference>
<dbReference type="InterPro" id="IPR002575">
    <property type="entry name" value="Aminoglycoside_PTrfase"/>
</dbReference>
<protein>
    <recommendedName>
        <fullName evidence="2">Aminoglycoside phosphotransferase domain-containing protein</fullName>
    </recommendedName>
</protein>
<accession>A0A813VNU4</accession>
<name>A0A813VNU4_ADIRI</name>
<dbReference type="Gene3D" id="3.90.1200.10">
    <property type="match status" value="1"/>
</dbReference>
<comment type="similarity">
    <text evidence="1">Belongs to the pseudomonas-type ThrB family.</text>
</comment>
<keyword evidence="4" id="KW-1185">Reference proteome</keyword>
<proteinExistence type="inferred from homology"/>
<comment type="caution">
    <text evidence="3">The sequence shown here is derived from an EMBL/GenBank/DDBJ whole genome shotgun (WGS) entry which is preliminary data.</text>
</comment>
<evidence type="ECO:0000256" key="1">
    <source>
        <dbReference type="ARBA" id="ARBA00038240"/>
    </source>
</evidence>
<dbReference type="GO" id="GO:0019202">
    <property type="term" value="F:amino acid kinase activity"/>
    <property type="evidence" value="ECO:0007669"/>
    <property type="project" value="TreeGrafter"/>
</dbReference>
<reference evidence="3" key="1">
    <citation type="submission" date="2021-02" db="EMBL/GenBank/DDBJ databases">
        <authorList>
            <person name="Nowell W R."/>
        </authorList>
    </citation>
    <scope>NUCLEOTIDE SEQUENCE</scope>
</reference>